<evidence type="ECO:0000259" key="18">
    <source>
        <dbReference type="PROSITE" id="PS51217"/>
    </source>
</evidence>
<keyword evidence="9" id="KW-0238">DNA-binding</keyword>
<dbReference type="InterPro" id="IPR027417">
    <property type="entry name" value="P-loop_NTPase"/>
</dbReference>
<dbReference type="GO" id="GO:0005524">
    <property type="term" value="F:ATP binding"/>
    <property type="evidence" value="ECO:0007669"/>
    <property type="project" value="UniProtKB-UniRule"/>
</dbReference>
<evidence type="ECO:0000256" key="6">
    <source>
        <dbReference type="ARBA" id="ARBA00022806"/>
    </source>
</evidence>
<evidence type="ECO:0000256" key="7">
    <source>
        <dbReference type="ARBA" id="ARBA00022839"/>
    </source>
</evidence>
<dbReference type="Gene3D" id="3.90.320.10">
    <property type="match status" value="1"/>
</dbReference>
<evidence type="ECO:0000256" key="8">
    <source>
        <dbReference type="ARBA" id="ARBA00022840"/>
    </source>
</evidence>
<dbReference type="GO" id="GO:0005829">
    <property type="term" value="C:cytosol"/>
    <property type="evidence" value="ECO:0007669"/>
    <property type="project" value="TreeGrafter"/>
</dbReference>
<keyword evidence="6 15" id="KW-0347">Helicase</keyword>
<feature type="domain" description="UvrD-like helicase C-terminal" evidence="18">
    <location>
        <begin position="321"/>
        <end position="675"/>
    </location>
</feature>
<dbReference type="InterPro" id="IPR000212">
    <property type="entry name" value="DNA_helicase_UvrD/REP"/>
</dbReference>
<dbReference type="PROSITE" id="PS51198">
    <property type="entry name" value="UVRD_HELICASE_ATP_BIND"/>
    <property type="match status" value="1"/>
</dbReference>
<evidence type="ECO:0000313" key="19">
    <source>
        <dbReference type="EMBL" id="SDG92962.1"/>
    </source>
</evidence>
<dbReference type="Pfam" id="PF12705">
    <property type="entry name" value="PDDEXK_1"/>
    <property type="match status" value="1"/>
</dbReference>
<gene>
    <name evidence="19" type="ORF">SAMN05421505_109152</name>
</gene>
<dbReference type="EC" id="5.6.2.4" evidence="13"/>
<evidence type="ECO:0000256" key="3">
    <source>
        <dbReference type="ARBA" id="ARBA00022741"/>
    </source>
</evidence>
<comment type="catalytic activity">
    <reaction evidence="14">
        <text>ATP + H2O = ADP + phosphate + H(+)</text>
        <dbReference type="Rhea" id="RHEA:13065"/>
        <dbReference type="ChEBI" id="CHEBI:15377"/>
        <dbReference type="ChEBI" id="CHEBI:15378"/>
        <dbReference type="ChEBI" id="CHEBI:30616"/>
        <dbReference type="ChEBI" id="CHEBI:43474"/>
        <dbReference type="ChEBI" id="CHEBI:456216"/>
        <dbReference type="EC" id="5.6.2.4"/>
    </reaction>
</comment>
<comment type="similarity">
    <text evidence="1">Belongs to the helicase family. UvrD subfamily.</text>
</comment>
<keyword evidence="2" id="KW-0540">Nuclease</keyword>
<dbReference type="InterPro" id="IPR013986">
    <property type="entry name" value="DExx_box_DNA_helicase_dom_sf"/>
</dbReference>
<dbReference type="EMBL" id="FNCN01000009">
    <property type="protein sequence ID" value="SDG92962.1"/>
    <property type="molecule type" value="Genomic_DNA"/>
</dbReference>
<keyword evidence="5 15" id="KW-0378">Hydrolase</keyword>
<evidence type="ECO:0000256" key="10">
    <source>
        <dbReference type="ARBA" id="ARBA00023204"/>
    </source>
</evidence>
<evidence type="ECO:0000256" key="15">
    <source>
        <dbReference type="PROSITE-ProRule" id="PRU00560"/>
    </source>
</evidence>
<dbReference type="RefSeq" id="WP_245691016.1">
    <property type="nucleotide sequence ID" value="NZ_FNCN01000009.1"/>
</dbReference>
<dbReference type="Proteomes" id="UP000198923">
    <property type="component" value="Unassembled WGS sequence"/>
</dbReference>
<accession>A0A1G7Y935</accession>
<dbReference type="InterPro" id="IPR014017">
    <property type="entry name" value="DNA_helicase_UvrD-like_C"/>
</dbReference>
<dbReference type="GO" id="GO:0033202">
    <property type="term" value="C:DNA helicase complex"/>
    <property type="evidence" value="ECO:0007669"/>
    <property type="project" value="TreeGrafter"/>
</dbReference>
<feature type="domain" description="UvrD-like helicase ATP-binding" evidence="17">
    <location>
        <begin position="20"/>
        <end position="320"/>
    </location>
</feature>
<keyword evidence="3 15" id="KW-0547">Nucleotide-binding</keyword>
<proteinExistence type="inferred from homology"/>
<dbReference type="SUPFAM" id="SSF52540">
    <property type="entry name" value="P-loop containing nucleoside triphosphate hydrolases"/>
    <property type="match status" value="1"/>
</dbReference>
<dbReference type="InterPro" id="IPR014016">
    <property type="entry name" value="UvrD-like_ATP-bd"/>
</dbReference>
<evidence type="ECO:0000259" key="17">
    <source>
        <dbReference type="PROSITE" id="PS51198"/>
    </source>
</evidence>
<feature type="binding site" evidence="15">
    <location>
        <begin position="41"/>
        <end position="48"/>
    </location>
    <ligand>
        <name>ATP</name>
        <dbReference type="ChEBI" id="CHEBI:30616"/>
    </ligand>
</feature>
<evidence type="ECO:0000256" key="9">
    <source>
        <dbReference type="ARBA" id="ARBA00023125"/>
    </source>
</evidence>
<dbReference type="GO" id="GO:0004527">
    <property type="term" value="F:exonuclease activity"/>
    <property type="evidence" value="ECO:0007669"/>
    <property type="project" value="UniProtKB-KW"/>
</dbReference>
<dbReference type="Gene3D" id="1.10.10.160">
    <property type="match status" value="1"/>
</dbReference>
<evidence type="ECO:0000256" key="5">
    <source>
        <dbReference type="ARBA" id="ARBA00022801"/>
    </source>
</evidence>
<evidence type="ECO:0000256" key="2">
    <source>
        <dbReference type="ARBA" id="ARBA00022722"/>
    </source>
</evidence>
<dbReference type="GO" id="GO:0043138">
    <property type="term" value="F:3'-5' DNA helicase activity"/>
    <property type="evidence" value="ECO:0007669"/>
    <property type="project" value="UniProtKB-EC"/>
</dbReference>
<dbReference type="PROSITE" id="PS51217">
    <property type="entry name" value="UVRD_HELICASE_CTER"/>
    <property type="match status" value="1"/>
</dbReference>
<dbReference type="PANTHER" id="PTHR11070">
    <property type="entry name" value="UVRD / RECB / PCRA DNA HELICASE FAMILY MEMBER"/>
    <property type="match status" value="1"/>
</dbReference>
<feature type="region of interest" description="Disordered" evidence="16">
    <location>
        <begin position="477"/>
        <end position="533"/>
    </location>
</feature>
<dbReference type="Gene3D" id="1.10.486.10">
    <property type="entry name" value="PCRA, domain 4"/>
    <property type="match status" value="2"/>
</dbReference>
<comment type="catalytic activity">
    <reaction evidence="12">
        <text>Couples ATP hydrolysis with the unwinding of duplex DNA by translocating in the 3'-5' direction.</text>
        <dbReference type="EC" id="5.6.2.4"/>
    </reaction>
</comment>
<keyword evidence="7" id="KW-0269">Exonuclease</keyword>
<keyword evidence="11" id="KW-0413">Isomerase</keyword>
<evidence type="ECO:0000256" key="14">
    <source>
        <dbReference type="ARBA" id="ARBA00048988"/>
    </source>
</evidence>
<dbReference type="Pfam" id="PF00580">
    <property type="entry name" value="UvrD-helicase"/>
    <property type="match status" value="1"/>
</dbReference>
<dbReference type="PANTHER" id="PTHR11070:SF59">
    <property type="entry name" value="DNA 3'-5' HELICASE"/>
    <property type="match status" value="1"/>
</dbReference>
<sequence length="1103" mass="118033">MSGQTWRLVRGEGAGGRAAPVLDEHQRAVVDHESGPLLVLAGPGTGKTTTIVETVVDRVERRGVDPERVLILTFSRKAAGELRERITGRLRRTTRTPLALTFHSYAYALLRREAVLAGEPPPRLLTGPEQLLEVRRLLHGEVTDGARAWPSRMREALTTRGFAEELRDFLARAAERGLDGDDLIAYGRSQGRDDWEAVGRFAHRYQARFDLEPVPVLDYAELIRAAAGLLTDEAVRRRERAAYDVVFVDEYQDTDPAQEFLLQQLAGDGRDLIAVGDPDQSIYGFRGADVRGILAFPQRFPTREGADAPVVALRVCRRSGEALLRASRRVTERLPAAQGGHRDLAAAPGVEPGEVRALLADSAGQEAAVVADTLRRAHLLDGVPWSRMAVLVRSASRQVPTLRRALIGAGVPVAVAGDEVPLAKEPGVRPLIALLRVAVDPVALDEAVAEELLTGALGGTDTMGVRRLRRALRVADRPVDEGDGEGEEGAEDGEGEDVGGARGARGARGEEPVGLPEGEGDGEPRGDGEPPRALTSGELLVAALRDPRRLVRVEGHVAAPAERVAGLIAVARDAVQRGGSAEDVLWTVWQASGLADTWTREGLAGGARGARADRDLDAVVTLFDHAARFVDRLPMAGPEVFLEDLASQEIAGDSLAERAPDGDAVRILTAHRSKGLEWDVVVVAGAQEGVWPDLRLRGSMLGIESLVGLVEGGDPVRGDVAAAALTSKMLAEERRLFYVAATRARKRLVVTAVGGEDTDERPSRFLAELVPGGGDEAGALDRARWLSMSALVADLRSAVCDQDRPAEMRQIAAQHLARLAAAGVRGAHPDDWYALTELSDTRPIGWPDGVVRVSPSAVENFTRCGLRWLLETAVGGGGTDAARSLGTVVHAIAVLAATGMPSEEQLGARLDEIWGSLDFGGVWFNRKQRAVAERMIARFVRWHHENPRKLVALERELTAAVSDTVAIRGRVDRVEQDERGRAVIIDLKTGSSPPKGDLQRNPQLGVYQLATVLGAFARYGMIEPGGAALVQVGNAAGKDAPVAKEQVQRALGEDPDPGWAKDLVDEVASGMSRASFSATVNDGCRTCAVKGSCPVNDQGGQVC</sequence>
<evidence type="ECO:0000256" key="1">
    <source>
        <dbReference type="ARBA" id="ARBA00009922"/>
    </source>
</evidence>
<dbReference type="GO" id="GO:0000725">
    <property type="term" value="P:recombinational repair"/>
    <property type="evidence" value="ECO:0007669"/>
    <property type="project" value="TreeGrafter"/>
</dbReference>
<keyword evidence="20" id="KW-1185">Reference proteome</keyword>
<name>A0A1G7Y935_9ACTN</name>
<dbReference type="AlphaFoldDB" id="A0A1G7Y935"/>
<keyword evidence="10" id="KW-0234">DNA repair</keyword>
<feature type="compositionally biased region" description="Acidic residues" evidence="16">
    <location>
        <begin position="481"/>
        <end position="497"/>
    </location>
</feature>
<evidence type="ECO:0000256" key="12">
    <source>
        <dbReference type="ARBA" id="ARBA00034617"/>
    </source>
</evidence>
<dbReference type="Gene3D" id="3.40.50.300">
    <property type="entry name" value="P-loop containing nucleotide triphosphate hydrolases"/>
    <property type="match status" value="3"/>
</dbReference>
<dbReference type="GO" id="GO:0003677">
    <property type="term" value="F:DNA binding"/>
    <property type="evidence" value="ECO:0007669"/>
    <property type="project" value="UniProtKB-KW"/>
</dbReference>
<protein>
    <recommendedName>
        <fullName evidence="13">DNA 3'-5' helicase</fullName>
        <ecNumber evidence="13">5.6.2.4</ecNumber>
    </recommendedName>
</protein>
<organism evidence="19 20">
    <name type="scientific">Sinosporangium album</name>
    <dbReference type="NCBI Taxonomy" id="504805"/>
    <lineage>
        <taxon>Bacteria</taxon>
        <taxon>Bacillati</taxon>
        <taxon>Actinomycetota</taxon>
        <taxon>Actinomycetes</taxon>
        <taxon>Streptosporangiales</taxon>
        <taxon>Streptosporangiaceae</taxon>
        <taxon>Sinosporangium</taxon>
    </lineage>
</organism>
<dbReference type="CDD" id="cd17932">
    <property type="entry name" value="DEXQc_UvrD"/>
    <property type="match status" value="1"/>
</dbReference>
<dbReference type="Pfam" id="PF13361">
    <property type="entry name" value="UvrD_C"/>
    <property type="match status" value="1"/>
</dbReference>
<evidence type="ECO:0000313" key="20">
    <source>
        <dbReference type="Proteomes" id="UP000198923"/>
    </source>
</evidence>
<evidence type="ECO:0000256" key="16">
    <source>
        <dbReference type="SAM" id="MobiDB-lite"/>
    </source>
</evidence>
<keyword evidence="8 15" id="KW-0067">ATP-binding</keyword>
<reference evidence="19 20" key="1">
    <citation type="submission" date="2016-10" db="EMBL/GenBank/DDBJ databases">
        <authorList>
            <person name="de Groot N.N."/>
        </authorList>
    </citation>
    <scope>NUCLEOTIDE SEQUENCE [LARGE SCALE GENOMIC DNA]</scope>
    <source>
        <strain evidence="19 20">CPCC 201354</strain>
    </source>
</reference>
<keyword evidence="4" id="KW-0227">DNA damage</keyword>
<evidence type="ECO:0000256" key="11">
    <source>
        <dbReference type="ARBA" id="ARBA00023235"/>
    </source>
</evidence>
<evidence type="ECO:0000256" key="4">
    <source>
        <dbReference type="ARBA" id="ARBA00022763"/>
    </source>
</evidence>
<dbReference type="STRING" id="504805.SAMN05421505_109152"/>
<evidence type="ECO:0000256" key="13">
    <source>
        <dbReference type="ARBA" id="ARBA00034808"/>
    </source>
</evidence>
<dbReference type="InterPro" id="IPR038726">
    <property type="entry name" value="PDDEXK_AddAB-type"/>
</dbReference>
<dbReference type="InterPro" id="IPR011604">
    <property type="entry name" value="PDDEXK-like_dom_sf"/>
</dbReference>